<reference evidence="1" key="2">
    <citation type="submission" date="2025-09" db="UniProtKB">
        <authorList>
            <consortium name="EnsemblPlants"/>
        </authorList>
    </citation>
    <scope>IDENTIFICATION</scope>
</reference>
<proteinExistence type="predicted"/>
<accession>A0ACD5W3A9</accession>
<sequence length="473" mass="53521">MARERKNRSTAVQDCRSGELECEINVLYYRGRAQCGSSYFNLGNKSKLSCKPYPKPVPVTLFDLAKPSLERVSPRDLPACAASRRAEGLNPVPHHRAVERRASISFATTEMRKKQNQEDEQEQQPLGSLPEGPLVEILSRVPYRSLCRFKCVSKPWLALCSAPDIRKRSPQTLSGFFYKFMARFCNLSGRGQPMVDPILPFLDKSYELVIPQHCCSGLVLCRCWKSLILEQDEYNLVVCNPATGKWTELPPCPIGLPSAAKQYLGFDPATPSRFVVFAHLWKLYEVAIYSSDTGRWTTVQTGWTNQHFPTGPSECAFMNGTLHLMTDEGSIVTVDTQGRVWKEIDIPGNMAWSYVDPSIGQSQGRLYAWYADNLNDCQLSVWALEEYGSAKWTFQHTVNILELFGRHTRSQGESYTMFAIHPDRNLIFLTNGKDKTISYDMDNRGVHVICTSQELSDAQPYIPCFAEWPSDGH</sequence>
<keyword evidence="2" id="KW-1185">Reference proteome</keyword>
<name>A0ACD5W3A9_AVESA</name>
<evidence type="ECO:0000313" key="1">
    <source>
        <dbReference type="EnsemblPlants" id="AVESA.00010b.r2.3DG0561630.1.CDS"/>
    </source>
</evidence>
<organism evidence="1 2">
    <name type="scientific">Avena sativa</name>
    <name type="common">Oat</name>
    <dbReference type="NCBI Taxonomy" id="4498"/>
    <lineage>
        <taxon>Eukaryota</taxon>
        <taxon>Viridiplantae</taxon>
        <taxon>Streptophyta</taxon>
        <taxon>Embryophyta</taxon>
        <taxon>Tracheophyta</taxon>
        <taxon>Spermatophyta</taxon>
        <taxon>Magnoliopsida</taxon>
        <taxon>Liliopsida</taxon>
        <taxon>Poales</taxon>
        <taxon>Poaceae</taxon>
        <taxon>BOP clade</taxon>
        <taxon>Pooideae</taxon>
        <taxon>Poodae</taxon>
        <taxon>Poeae</taxon>
        <taxon>Poeae Chloroplast Group 1 (Aveneae type)</taxon>
        <taxon>Aveninae</taxon>
        <taxon>Avena</taxon>
    </lineage>
</organism>
<protein>
    <submittedName>
        <fullName evidence="1">Uncharacterized protein</fullName>
    </submittedName>
</protein>
<reference evidence="1" key="1">
    <citation type="submission" date="2021-05" db="EMBL/GenBank/DDBJ databases">
        <authorList>
            <person name="Scholz U."/>
            <person name="Mascher M."/>
            <person name="Fiebig A."/>
        </authorList>
    </citation>
    <scope>NUCLEOTIDE SEQUENCE [LARGE SCALE GENOMIC DNA]</scope>
</reference>
<dbReference type="EnsemblPlants" id="AVESA.00010b.r2.3DG0561630.1">
    <property type="protein sequence ID" value="AVESA.00010b.r2.3DG0561630.1.CDS"/>
    <property type="gene ID" value="AVESA.00010b.r2.3DG0561630"/>
</dbReference>
<dbReference type="Proteomes" id="UP001732700">
    <property type="component" value="Chromosome 3D"/>
</dbReference>
<evidence type="ECO:0000313" key="2">
    <source>
        <dbReference type="Proteomes" id="UP001732700"/>
    </source>
</evidence>